<dbReference type="InterPro" id="IPR028973">
    <property type="entry name" value="PhnB-like"/>
</dbReference>
<reference evidence="3" key="1">
    <citation type="journal article" date="2019" name="Int. J. Syst. Evol. Microbiol.">
        <title>The Global Catalogue of Microorganisms (GCM) 10K type strain sequencing project: providing services to taxonomists for standard genome sequencing and annotation.</title>
        <authorList>
            <consortium name="The Broad Institute Genomics Platform"/>
            <consortium name="The Broad Institute Genome Sequencing Center for Infectious Disease"/>
            <person name="Wu L."/>
            <person name="Ma J."/>
        </authorList>
    </citation>
    <scope>NUCLEOTIDE SEQUENCE [LARGE SCALE GENOMIC DNA]</scope>
    <source>
        <strain evidence="3">JCM 18298</strain>
    </source>
</reference>
<proteinExistence type="predicted"/>
<evidence type="ECO:0000259" key="1">
    <source>
        <dbReference type="Pfam" id="PF06983"/>
    </source>
</evidence>
<organism evidence="2 3">
    <name type="scientific">Nocardia callitridis</name>
    <dbReference type="NCBI Taxonomy" id="648753"/>
    <lineage>
        <taxon>Bacteria</taxon>
        <taxon>Bacillati</taxon>
        <taxon>Actinomycetota</taxon>
        <taxon>Actinomycetes</taxon>
        <taxon>Mycobacteriales</taxon>
        <taxon>Nocardiaceae</taxon>
        <taxon>Nocardia</taxon>
    </lineage>
</organism>
<dbReference type="Pfam" id="PF06983">
    <property type="entry name" value="3-dmu-9_3-mt"/>
    <property type="match status" value="1"/>
</dbReference>
<name>A0ABP9KQN0_9NOCA</name>
<sequence>MQTSTFLYFNDGRAEEAADYYVGIFPDAKILDRQRGIEGKVTTVTFELAGQRYITYNGELEFPLTPAISLYVDCETQQEVDTLWSALTLGGQEGPGGSLTDRFGVTWQIYPKALRQLLDDTEPAAAERILNAMHGMKKIELQGLIDARDR</sequence>
<dbReference type="InterPro" id="IPR029068">
    <property type="entry name" value="Glyas_Bleomycin-R_OHBP_Dase"/>
</dbReference>
<accession>A0ABP9KQN0</accession>
<dbReference type="RefSeq" id="WP_345498078.1">
    <property type="nucleotide sequence ID" value="NZ_BAABJM010000005.1"/>
</dbReference>
<dbReference type="SUPFAM" id="SSF54593">
    <property type="entry name" value="Glyoxalase/Bleomycin resistance protein/Dihydroxybiphenyl dioxygenase"/>
    <property type="match status" value="1"/>
</dbReference>
<comment type="caution">
    <text evidence="2">The sequence shown here is derived from an EMBL/GenBank/DDBJ whole genome shotgun (WGS) entry which is preliminary data.</text>
</comment>
<dbReference type="EMBL" id="BAABJM010000005">
    <property type="protein sequence ID" value="GAA5063434.1"/>
    <property type="molecule type" value="Genomic_DNA"/>
</dbReference>
<protein>
    <recommendedName>
        <fullName evidence="1">PhnB-like domain-containing protein</fullName>
    </recommendedName>
</protein>
<feature type="domain" description="PhnB-like" evidence="1">
    <location>
        <begin position="4"/>
        <end position="109"/>
    </location>
</feature>
<dbReference type="Gene3D" id="3.10.180.10">
    <property type="entry name" value="2,3-Dihydroxybiphenyl 1,2-Dioxygenase, domain 1"/>
    <property type="match status" value="1"/>
</dbReference>
<gene>
    <name evidence="2" type="ORF">GCM10023318_48190</name>
</gene>
<evidence type="ECO:0000313" key="3">
    <source>
        <dbReference type="Proteomes" id="UP001500603"/>
    </source>
</evidence>
<dbReference type="InterPro" id="IPR009725">
    <property type="entry name" value="3_dmu_93_MTrfase"/>
</dbReference>
<dbReference type="PANTHER" id="PTHR33990">
    <property type="entry name" value="PROTEIN YJDN-RELATED"/>
    <property type="match status" value="1"/>
</dbReference>
<keyword evidence="3" id="KW-1185">Reference proteome</keyword>
<dbReference type="CDD" id="cd06588">
    <property type="entry name" value="PhnB_like"/>
    <property type="match status" value="1"/>
</dbReference>
<evidence type="ECO:0000313" key="2">
    <source>
        <dbReference type="EMBL" id="GAA5063434.1"/>
    </source>
</evidence>
<dbReference type="Proteomes" id="UP001500603">
    <property type="component" value="Unassembled WGS sequence"/>
</dbReference>
<dbReference type="PIRSF" id="PIRSF021700">
    <property type="entry name" value="3_dmu_93_MTrfase"/>
    <property type="match status" value="1"/>
</dbReference>